<dbReference type="RefSeq" id="WP_121531699.1">
    <property type="nucleotide sequence ID" value="NZ_RCHI01000004.1"/>
</dbReference>
<organism evidence="2 3">
    <name type="scientific">Paenirhodobacter hankyongi</name>
    <dbReference type="NCBI Taxonomy" id="2294033"/>
    <lineage>
        <taxon>Bacteria</taxon>
        <taxon>Pseudomonadati</taxon>
        <taxon>Pseudomonadota</taxon>
        <taxon>Alphaproteobacteria</taxon>
        <taxon>Rhodobacterales</taxon>
        <taxon>Rhodobacter group</taxon>
        <taxon>Paenirhodobacter</taxon>
    </lineage>
</organism>
<dbReference type="AlphaFoldDB" id="A0A421BSQ6"/>
<accession>A0A421BSQ6</accession>
<name>A0A421BSQ6_9RHOB</name>
<dbReference type="Proteomes" id="UP000279673">
    <property type="component" value="Unassembled WGS sequence"/>
</dbReference>
<feature type="region of interest" description="Disordered" evidence="1">
    <location>
        <begin position="217"/>
        <end position="245"/>
    </location>
</feature>
<dbReference type="EMBL" id="RCHI01000004">
    <property type="protein sequence ID" value="RLL71318.1"/>
    <property type="molecule type" value="Genomic_DNA"/>
</dbReference>
<proteinExistence type="predicted"/>
<evidence type="ECO:0000256" key="1">
    <source>
        <dbReference type="SAM" id="MobiDB-lite"/>
    </source>
</evidence>
<sequence>MNEPGPHIEIEDVLTSIRRLVSQDAGSARAPVMPHRIAAPVAEQPAASAPQAGAEADEEAPCLVLTPALRVEPGEEAPLEPVAAPEARSDADIGEELSRLESTIAEMEAAVVGHDVDFGIGFDADDLPEPTEIDAEPDGAALEAAMPEDTVLSEPPFAESRDAPEDLEAPFAEDVPTEDLEALLHDMTGAAGAEYEDEAADLRDEIIAADFVEAVETPEDEGEPALGAGDLAGGGDDPDLHDDAWTEDQGALDWTEAALNLAATTGQGPRRLHLSDALEEDRKPEILRSSYQSLRDEYERDEDLPGIEAALDDEPVMDAGLIDEEALRDLVAQLIREELRGVLGERITRNVRKLVRREIQRALMGEDFE</sequence>
<gene>
    <name evidence="2" type="ORF">DYS74_05415</name>
</gene>
<evidence type="ECO:0000313" key="2">
    <source>
        <dbReference type="EMBL" id="RLL71318.1"/>
    </source>
</evidence>
<protein>
    <submittedName>
        <fullName evidence="2">Uncharacterized protein</fullName>
    </submittedName>
</protein>
<evidence type="ECO:0000313" key="3">
    <source>
        <dbReference type="Proteomes" id="UP000279673"/>
    </source>
</evidence>
<reference evidence="2 3" key="1">
    <citation type="submission" date="2018-10" db="EMBL/GenBank/DDBJ databases">
        <title>Rhodobacter sp . BO-81.</title>
        <authorList>
            <person name="Im W.T."/>
        </authorList>
    </citation>
    <scope>NUCLEOTIDE SEQUENCE [LARGE SCALE GENOMIC DNA]</scope>
    <source>
        <strain evidence="2 3">BO-81</strain>
    </source>
</reference>
<comment type="caution">
    <text evidence="2">The sequence shown here is derived from an EMBL/GenBank/DDBJ whole genome shotgun (WGS) entry which is preliminary data.</text>
</comment>
<keyword evidence="3" id="KW-1185">Reference proteome</keyword>